<protein>
    <submittedName>
        <fullName evidence="1">Uncharacterized protein</fullName>
    </submittedName>
</protein>
<organism evidence="1 2">
    <name type="scientific">Boothiomyces macroporosus</name>
    <dbReference type="NCBI Taxonomy" id="261099"/>
    <lineage>
        <taxon>Eukaryota</taxon>
        <taxon>Fungi</taxon>
        <taxon>Fungi incertae sedis</taxon>
        <taxon>Chytridiomycota</taxon>
        <taxon>Chytridiomycota incertae sedis</taxon>
        <taxon>Chytridiomycetes</taxon>
        <taxon>Rhizophydiales</taxon>
        <taxon>Terramycetaceae</taxon>
        <taxon>Boothiomyces</taxon>
    </lineage>
</organism>
<evidence type="ECO:0000313" key="1">
    <source>
        <dbReference type="EMBL" id="KAJ3257033.1"/>
    </source>
</evidence>
<keyword evidence="2" id="KW-1185">Reference proteome</keyword>
<comment type="caution">
    <text evidence="1">The sequence shown here is derived from an EMBL/GenBank/DDBJ whole genome shotgun (WGS) entry which is preliminary data.</text>
</comment>
<evidence type="ECO:0000313" key="2">
    <source>
        <dbReference type="Proteomes" id="UP001210925"/>
    </source>
</evidence>
<sequence length="94" mass="11105">MLQDIVNEFNFERQRDFMKVYVTNLRRMISSFEAAETPEKHKQIRHHSFPIIHEVLVEPLILTNEILDGLFVKVMNHAVQFKNLLLKGPIKTSM</sequence>
<dbReference type="Proteomes" id="UP001210925">
    <property type="component" value="Unassembled WGS sequence"/>
</dbReference>
<dbReference type="AlphaFoldDB" id="A0AAD5Y842"/>
<reference evidence="1" key="1">
    <citation type="submission" date="2020-05" db="EMBL/GenBank/DDBJ databases">
        <title>Phylogenomic resolution of chytrid fungi.</title>
        <authorList>
            <person name="Stajich J.E."/>
            <person name="Amses K."/>
            <person name="Simmons R."/>
            <person name="Seto K."/>
            <person name="Myers J."/>
            <person name="Bonds A."/>
            <person name="Quandt C.A."/>
            <person name="Barry K."/>
            <person name="Liu P."/>
            <person name="Grigoriev I."/>
            <person name="Longcore J.E."/>
            <person name="James T.Y."/>
        </authorList>
    </citation>
    <scope>NUCLEOTIDE SEQUENCE</scope>
    <source>
        <strain evidence="1">PLAUS21</strain>
    </source>
</reference>
<proteinExistence type="predicted"/>
<dbReference type="EMBL" id="JADGKB010000043">
    <property type="protein sequence ID" value="KAJ3257033.1"/>
    <property type="molecule type" value="Genomic_DNA"/>
</dbReference>
<accession>A0AAD5Y842</accession>
<name>A0AAD5Y842_9FUNG</name>
<gene>
    <name evidence="1" type="ORF">HK103_005017</name>
</gene>